<dbReference type="InterPro" id="IPR005818">
    <property type="entry name" value="Histone_H1/H5_H15"/>
</dbReference>
<evidence type="ECO:0000313" key="7">
    <source>
        <dbReference type="Proteomes" id="UP001603857"/>
    </source>
</evidence>
<feature type="domain" description="H15" evidence="5">
    <location>
        <begin position="55"/>
        <end position="125"/>
    </location>
</feature>
<dbReference type="CDD" id="cd00073">
    <property type="entry name" value="H15"/>
    <property type="match status" value="1"/>
</dbReference>
<evidence type="ECO:0000256" key="1">
    <source>
        <dbReference type="ARBA" id="ARBA00004123"/>
    </source>
</evidence>
<dbReference type="SMART" id="SM00526">
    <property type="entry name" value="H15"/>
    <property type="match status" value="1"/>
</dbReference>
<dbReference type="PANTHER" id="PTHR11467:SF109">
    <property type="entry name" value="H15 DOMAIN-CONTAINING PROTEIN"/>
    <property type="match status" value="1"/>
</dbReference>
<dbReference type="InterPro" id="IPR036388">
    <property type="entry name" value="WH-like_DNA-bd_sf"/>
</dbReference>
<dbReference type="AlphaFoldDB" id="A0ABD1LRA0"/>
<protein>
    <recommendedName>
        <fullName evidence="5">H15 domain-containing protein</fullName>
    </recommendedName>
</protein>
<keyword evidence="7" id="KW-1185">Reference proteome</keyword>
<evidence type="ECO:0000313" key="6">
    <source>
        <dbReference type="EMBL" id="KAL2326035.1"/>
    </source>
</evidence>
<keyword evidence="3" id="KW-0539">Nucleus</keyword>
<sequence>MREEDRKRKLVMEKLKNSVLFRLKALNPSASINSTHASCIEDRLQHLFKSVRTPTHPPYAQMIKRAIKEMNEENGSTEEAISEFIGREYEDLPFAHLTVLNVHLRKLCIDGVLVCRESGRYVLLVDRDNVKDTPNQRRKRTAKSFACDNGLRTE</sequence>
<proteinExistence type="predicted"/>
<dbReference type="GO" id="GO:0005634">
    <property type="term" value="C:nucleus"/>
    <property type="evidence" value="ECO:0007669"/>
    <property type="project" value="UniProtKB-SubCell"/>
</dbReference>
<dbReference type="Pfam" id="PF00538">
    <property type="entry name" value="Linker_histone"/>
    <property type="match status" value="1"/>
</dbReference>
<dbReference type="InterPro" id="IPR036390">
    <property type="entry name" value="WH_DNA-bd_sf"/>
</dbReference>
<gene>
    <name evidence="6" type="ORF">Fmac_025093</name>
</gene>
<dbReference type="Gene3D" id="1.10.10.10">
    <property type="entry name" value="Winged helix-like DNA-binding domain superfamily/Winged helix DNA-binding domain"/>
    <property type="match status" value="1"/>
</dbReference>
<dbReference type="SUPFAM" id="SSF46785">
    <property type="entry name" value="Winged helix' DNA-binding domain"/>
    <property type="match status" value="1"/>
</dbReference>
<comment type="subcellular location">
    <subcellularLocation>
        <location evidence="1">Nucleus</location>
    </subcellularLocation>
</comment>
<keyword evidence="2" id="KW-0238">DNA-binding</keyword>
<comment type="caution">
    <text evidence="6">The sequence shown here is derived from an EMBL/GenBank/DDBJ whole genome shotgun (WGS) entry which is preliminary data.</text>
</comment>
<dbReference type="PROSITE" id="PS51504">
    <property type="entry name" value="H15"/>
    <property type="match status" value="1"/>
</dbReference>
<reference evidence="6 7" key="1">
    <citation type="submission" date="2024-08" db="EMBL/GenBank/DDBJ databases">
        <title>Insights into the chromosomal genome structure of Flemingia macrophylla.</title>
        <authorList>
            <person name="Ding Y."/>
            <person name="Zhao Y."/>
            <person name="Bi W."/>
            <person name="Wu M."/>
            <person name="Zhao G."/>
            <person name="Gong Y."/>
            <person name="Li W."/>
            <person name="Zhang P."/>
        </authorList>
    </citation>
    <scope>NUCLEOTIDE SEQUENCE [LARGE SCALE GENOMIC DNA]</scope>
    <source>
        <strain evidence="6">DYQJB</strain>
        <tissue evidence="6">Leaf</tissue>
    </source>
</reference>
<evidence type="ECO:0000256" key="2">
    <source>
        <dbReference type="ARBA" id="ARBA00023125"/>
    </source>
</evidence>
<dbReference type="GO" id="GO:0003677">
    <property type="term" value="F:DNA binding"/>
    <property type="evidence" value="ECO:0007669"/>
    <property type="project" value="UniProtKB-KW"/>
</dbReference>
<feature type="region of interest" description="Disordered" evidence="4">
    <location>
        <begin position="133"/>
        <end position="154"/>
    </location>
</feature>
<dbReference type="Proteomes" id="UP001603857">
    <property type="component" value="Unassembled WGS sequence"/>
</dbReference>
<evidence type="ECO:0000256" key="3">
    <source>
        <dbReference type="ARBA" id="ARBA00023242"/>
    </source>
</evidence>
<dbReference type="EMBL" id="JBGMDY010000008">
    <property type="protein sequence ID" value="KAL2326035.1"/>
    <property type="molecule type" value="Genomic_DNA"/>
</dbReference>
<dbReference type="PANTHER" id="PTHR11467">
    <property type="entry name" value="HISTONE H1"/>
    <property type="match status" value="1"/>
</dbReference>
<name>A0ABD1LRA0_9FABA</name>
<organism evidence="6 7">
    <name type="scientific">Flemingia macrophylla</name>
    <dbReference type="NCBI Taxonomy" id="520843"/>
    <lineage>
        <taxon>Eukaryota</taxon>
        <taxon>Viridiplantae</taxon>
        <taxon>Streptophyta</taxon>
        <taxon>Embryophyta</taxon>
        <taxon>Tracheophyta</taxon>
        <taxon>Spermatophyta</taxon>
        <taxon>Magnoliopsida</taxon>
        <taxon>eudicotyledons</taxon>
        <taxon>Gunneridae</taxon>
        <taxon>Pentapetalae</taxon>
        <taxon>rosids</taxon>
        <taxon>fabids</taxon>
        <taxon>Fabales</taxon>
        <taxon>Fabaceae</taxon>
        <taxon>Papilionoideae</taxon>
        <taxon>50 kb inversion clade</taxon>
        <taxon>NPAAA clade</taxon>
        <taxon>indigoferoid/millettioid clade</taxon>
        <taxon>Phaseoleae</taxon>
        <taxon>Flemingia</taxon>
    </lineage>
</organism>
<evidence type="ECO:0000256" key="4">
    <source>
        <dbReference type="SAM" id="MobiDB-lite"/>
    </source>
</evidence>
<accession>A0ABD1LRA0</accession>
<evidence type="ECO:0000259" key="5">
    <source>
        <dbReference type="PROSITE" id="PS51504"/>
    </source>
</evidence>